<reference evidence="5" key="1">
    <citation type="submission" date="2022-03" db="EMBL/GenBank/DDBJ databases">
        <title>A functionally conserved STORR gene fusion in Papaver species that diverged 16.8 million years ago.</title>
        <authorList>
            <person name="Catania T."/>
        </authorList>
    </citation>
    <scope>NUCLEOTIDE SEQUENCE</scope>
    <source>
        <strain evidence="5">S-191538</strain>
    </source>
</reference>
<evidence type="ECO:0000256" key="3">
    <source>
        <dbReference type="ARBA" id="ARBA00023274"/>
    </source>
</evidence>
<comment type="caution">
    <text evidence="5">The sequence shown here is derived from an EMBL/GenBank/DDBJ whole genome shotgun (WGS) entry which is preliminary data.</text>
</comment>
<evidence type="ECO:0000313" key="6">
    <source>
        <dbReference type="Proteomes" id="UP001177140"/>
    </source>
</evidence>
<dbReference type="Proteomes" id="UP001177140">
    <property type="component" value="Unassembled WGS sequence"/>
</dbReference>
<keyword evidence="3" id="KW-0687">Ribonucleoprotein</keyword>
<name>A0AA41SBE7_PAPNU</name>
<keyword evidence="6" id="KW-1185">Reference proteome</keyword>
<dbReference type="InterPro" id="IPR000592">
    <property type="entry name" value="Ribosomal_eS27"/>
</dbReference>
<proteinExistence type="predicted"/>
<dbReference type="InterPro" id="IPR023407">
    <property type="entry name" value="Ribosomal_eS27_Zn-bd_dom_sf"/>
</dbReference>
<evidence type="ECO:0000256" key="4">
    <source>
        <dbReference type="SAM" id="Phobius"/>
    </source>
</evidence>
<organism evidence="5 6">
    <name type="scientific">Papaver nudicaule</name>
    <name type="common">Iceland poppy</name>
    <dbReference type="NCBI Taxonomy" id="74823"/>
    <lineage>
        <taxon>Eukaryota</taxon>
        <taxon>Viridiplantae</taxon>
        <taxon>Streptophyta</taxon>
        <taxon>Embryophyta</taxon>
        <taxon>Tracheophyta</taxon>
        <taxon>Spermatophyta</taxon>
        <taxon>Magnoliopsida</taxon>
        <taxon>Ranunculales</taxon>
        <taxon>Papaveraceae</taxon>
        <taxon>Papaveroideae</taxon>
        <taxon>Papaver</taxon>
    </lineage>
</organism>
<keyword evidence="4" id="KW-0472">Membrane</keyword>
<sequence>MVLSNDIDLLNPPAELEKRRHKLKRLVQSPNSFMSDCDGLGKICFNCLLFFIGLQVFTVCLCYLHFVYKYITQCCSDPFLP</sequence>
<protein>
    <submittedName>
        <fullName evidence="5">Uncharacterized protein</fullName>
    </submittedName>
</protein>
<dbReference type="AlphaFoldDB" id="A0AA41SBE7"/>
<keyword evidence="4" id="KW-0812">Transmembrane</keyword>
<evidence type="ECO:0000256" key="2">
    <source>
        <dbReference type="ARBA" id="ARBA00022980"/>
    </source>
</evidence>
<dbReference type="Gene3D" id="2.20.25.100">
    <property type="entry name" value="Zn-binding ribosomal proteins"/>
    <property type="match status" value="1"/>
</dbReference>
<keyword evidence="4" id="KW-1133">Transmembrane helix</keyword>
<evidence type="ECO:0000256" key="1">
    <source>
        <dbReference type="ARBA" id="ARBA00022833"/>
    </source>
</evidence>
<evidence type="ECO:0000313" key="5">
    <source>
        <dbReference type="EMBL" id="MCL7032110.1"/>
    </source>
</evidence>
<dbReference type="EMBL" id="JAJJMA010119507">
    <property type="protein sequence ID" value="MCL7032110.1"/>
    <property type="molecule type" value="Genomic_DNA"/>
</dbReference>
<keyword evidence="2" id="KW-0689">Ribosomal protein</keyword>
<accession>A0AA41SBE7</accession>
<dbReference type="GO" id="GO:0005840">
    <property type="term" value="C:ribosome"/>
    <property type="evidence" value="ECO:0007669"/>
    <property type="project" value="UniProtKB-KW"/>
</dbReference>
<feature type="transmembrane region" description="Helical" evidence="4">
    <location>
        <begin position="43"/>
        <end position="66"/>
    </location>
</feature>
<dbReference type="PANTHER" id="PTHR11594">
    <property type="entry name" value="40S RIBOSOMAL PROTEIN S27"/>
    <property type="match status" value="1"/>
</dbReference>
<dbReference type="GO" id="GO:1990904">
    <property type="term" value="C:ribonucleoprotein complex"/>
    <property type="evidence" value="ECO:0007669"/>
    <property type="project" value="UniProtKB-KW"/>
</dbReference>
<keyword evidence="1" id="KW-0862">Zinc</keyword>
<dbReference type="GO" id="GO:0003735">
    <property type="term" value="F:structural constituent of ribosome"/>
    <property type="evidence" value="ECO:0007669"/>
    <property type="project" value="InterPro"/>
</dbReference>
<dbReference type="GO" id="GO:0006412">
    <property type="term" value="P:translation"/>
    <property type="evidence" value="ECO:0007669"/>
    <property type="project" value="InterPro"/>
</dbReference>
<gene>
    <name evidence="5" type="ORF">MKW94_003960</name>
</gene>